<gene>
    <name evidence="1" type="ORF">PYW08_014718</name>
</gene>
<keyword evidence="2" id="KW-1185">Reference proteome</keyword>
<dbReference type="EMBL" id="CM056782">
    <property type="protein sequence ID" value="KAJ8731988.1"/>
    <property type="molecule type" value="Genomic_DNA"/>
</dbReference>
<evidence type="ECO:0000313" key="1">
    <source>
        <dbReference type="EMBL" id="KAJ8731988.1"/>
    </source>
</evidence>
<proteinExistence type="predicted"/>
<accession>A0ACC2R3N7</accession>
<comment type="caution">
    <text evidence="1">The sequence shown here is derived from an EMBL/GenBank/DDBJ whole genome shotgun (WGS) entry which is preliminary data.</text>
</comment>
<organism evidence="1 2">
    <name type="scientific">Mythimna loreyi</name>
    <dbReference type="NCBI Taxonomy" id="667449"/>
    <lineage>
        <taxon>Eukaryota</taxon>
        <taxon>Metazoa</taxon>
        <taxon>Ecdysozoa</taxon>
        <taxon>Arthropoda</taxon>
        <taxon>Hexapoda</taxon>
        <taxon>Insecta</taxon>
        <taxon>Pterygota</taxon>
        <taxon>Neoptera</taxon>
        <taxon>Endopterygota</taxon>
        <taxon>Lepidoptera</taxon>
        <taxon>Glossata</taxon>
        <taxon>Ditrysia</taxon>
        <taxon>Noctuoidea</taxon>
        <taxon>Noctuidae</taxon>
        <taxon>Noctuinae</taxon>
        <taxon>Hadenini</taxon>
        <taxon>Mythimna</taxon>
    </lineage>
</organism>
<sequence length="1081" mass="117633">MNFSTKNSPTPDIMNVREIIEYAFGDFEKNTVNFKLVQTVLFLIARQLRLLERRVEIQFGPLHPPMLVSESTLSVTEVKIHAMQKKKPIGKKKPKVGGPAGAKTGGAKPGVGKAKEKKTGEDVSSSDKYSVDKTSTDKTSSDKTSADKTSTDKTSTDKTLTSTDITTSTYMTSSGKTPTSGEKTSTDMTTSTYMTSSGKTPTSGEKTSTDMTTSTFITSSGKTLTSGEKTSTEKTLTSTDITTTLITSSGKTPTSGEKISTDLTTSTFITSSGKTPTPGEKTSTEKTLTTTDLTTSTFTPSGKTPSSGEKTSTDMATTTIISSSGKTASSGEKTFTDKTTSSGEKTFTDKTTSTDKSSRWKTAPSEKTPTDKTSASRTTAEQAQKPGNSHDNLSAWEELRERELRVIHQRANSLAEGKKTPTPMASVTSIPEPQYEKLLVVKKVPSKEARAGETVQGRKRTPRLSVVTQEQFEEVADVVRQLQKKLLPVGTPGFPEHAELMEALRRGASLTDAMSALQLSARLEATEKALTQMMSMVTELALATPGVELDHDTKVYLGLERETVQKEESMPEFGSSRRRRRPKGGKGGTASAFQPKAIQSEAAEGTETEEPGKATAVASQSATADQSRLAQYVTYEELQNAATELYEELIKKAKSLTSKTSTTAENAYKLAMKLETKLDSSVNVTSKMANLENAVKQYAEQINLLDTGLSSQMTNYQEQLTQMQHDLEVGLDNMAEVFGNSGGDVEAVSELHGNFTNLQMDLENMAFRQKQLKDAQDSTSYDLENLWKEIEMLRDTKSDREEVADALRDKAGIGQLNGLVSLQQFEAVRGDFEKRIASAYDTFNNQEYIWQKAIDDMLKILYEKADVIQVQSLRDEIQKNLNVLKDRMKIIADIVGEPKSAILAKKVFRDSSCLACGSPAFMDMEEPAKVPALPKFHSVKHPSEASEAESQIKGAGDSRPCYPDLPVPHPVDPRAHICKRYCGGSHTVVTEGLNRAPQSLVVQPAQRPLSTAPGTDGKLYVVDEEKIKIPCVPCNIPKPPPVTPKPEPIIALTHSTEELRNLSITPPATPPADDVTYKSNN</sequence>
<reference evidence="1" key="1">
    <citation type="submission" date="2023-03" db="EMBL/GenBank/DDBJ databases">
        <title>Chromosome-level genomes of two armyworms, Mythimna separata and Mythimna loreyi, provide insights into the biosynthesis and reception of sex pheromones.</title>
        <authorList>
            <person name="Zhao H."/>
        </authorList>
    </citation>
    <scope>NUCLEOTIDE SEQUENCE</scope>
    <source>
        <strain evidence="1">BeijingLab</strain>
    </source>
</reference>
<protein>
    <submittedName>
        <fullName evidence="1">Uncharacterized protein</fullName>
    </submittedName>
</protein>
<name>A0ACC2R3N7_9NEOP</name>
<dbReference type="Proteomes" id="UP001231649">
    <property type="component" value="Chromosome 6"/>
</dbReference>
<evidence type="ECO:0000313" key="2">
    <source>
        <dbReference type="Proteomes" id="UP001231649"/>
    </source>
</evidence>